<gene>
    <name evidence="2" type="ORF">M595_0010</name>
</gene>
<proteinExistence type="predicted"/>
<dbReference type="InterPro" id="IPR050834">
    <property type="entry name" value="Glycosyltransf_2"/>
</dbReference>
<dbReference type="GO" id="GO:0016740">
    <property type="term" value="F:transferase activity"/>
    <property type="evidence" value="ECO:0007669"/>
    <property type="project" value="UniProtKB-KW"/>
</dbReference>
<feature type="domain" description="Glycosyltransferase 2-like" evidence="1">
    <location>
        <begin position="228"/>
        <end position="345"/>
    </location>
</feature>
<dbReference type="Proteomes" id="UP000017127">
    <property type="component" value="Unassembled WGS sequence"/>
</dbReference>
<accession>U7QPR7</accession>
<evidence type="ECO:0000259" key="1">
    <source>
        <dbReference type="Pfam" id="PF00535"/>
    </source>
</evidence>
<reference evidence="2 3" key="1">
    <citation type="journal article" date="2013" name="Front. Microbiol.">
        <title>Comparative genomic analyses of the cyanobacterium, Lyngbya aestuarii BL J, a powerful hydrogen producer.</title>
        <authorList>
            <person name="Kothari A."/>
            <person name="Vaughn M."/>
            <person name="Garcia-Pichel F."/>
        </authorList>
    </citation>
    <scope>NUCLEOTIDE SEQUENCE [LARGE SCALE GENOMIC DNA]</scope>
    <source>
        <strain evidence="2 3">BL J</strain>
    </source>
</reference>
<dbReference type="PATRIC" id="fig|1348334.3.peg.10"/>
<dbReference type="SUPFAM" id="SSF53448">
    <property type="entry name" value="Nucleotide-diphospho-sugar transferases"/>
    <property type="match status" value="2"/>
</dbReference>
<dbReference type="Gene3D" id="3.90.550.10">
    <property type="entry name" value="Spore Coat Polysaccharide Biosynthesis Protein SpsA, Chain A"/>
    <property type="match status" value="2"/>
</dbReference>
<name>U7QPR7_9CYAN</name>
<dbReference type="PANTHER" id="PTHR43685:SF11">
    <property type="entry name" value="GLYCOSYLTRANSFERASE TAGX-RELATED"/>
    <property type="match status" value="1"/>
</dbReference>
<organism evidence="2 3">
    <name type="scientific">Lyngbya aestuarii BL J</name>
    <dbReference type="NCBI Taxonomy" id="1348334"/>
    <lineage>
        <taxon>Bacteria</taxon>
        <taxon>Bacillati</taxon>
        <taxon>Cyanobacteriota</taxon>
        <taxon>Cyanophyceae</taxon>
        <taxon>Oscillatoriophycideae</taxon>
        <taxon>Oscillatoriales</taxon>
        <taxon>Microcoleaceae</taxon>
        <taxon>Lyngbya</taxon>
    </lineage>
</organism>
<dbReference type="InterPro" id="IPR029044">
    <property type="entry name" value="Nucleotide-diphossugar_trans"/>
</dbReference>
<sequence>MNLDQTEIHLSVIIVCEKDQWEFLFDTIATVEDCLDIVDEVLIATSHFLSYDDEEFLSYFSGKGYIICQFDDNLSRANVLNLSIKKALGKYIFPLLAKNKINSNYLSDAVDILENKPNIGVIYGDIELFGENNKIQVLPDFSEVQLLRQNFINLSSLFRKQVWEDCGGFDVNIQTQTEFEWKFWLSAVENNWDFFHFPKVLLYQRIILDQGVPKNQNKQEIQKHPLVSVCIPTFNGDRFIAEAISSILSQTYPTLEIIVADDGSTDQTVAIIKTFQDKTSIDISLFSHQPLGLAQNCNFALSKAQGKYIKFLFQDDLLSPNCITELVKIAEKDNEIGLVFSPREICFVDEVAETDSDLISIYQEFQNIHQAWSSLKPIQRGEELLKDPHLFKHPINKIGEPSTVLIRREFFEKIGGFDPKLNQLVDLDLWLRIMGNYKVGFVNQVLSYFRLHTHQKTYQNISENLSTDLKFYQKVYSHPVYHFLPSSVRDRALCIYTINLNHFYLYFSDYSSGTFLENLRQLRREVAEYWLKQLLPEEFQTKPSSYFKIVYRILLRNKSLRAEPLTESEQIFVQSLINTITNSSANYQRTGVILALMLYPNSTQFSLTSDLISIPKGLYENLIDWIKIGDFNLVLKQ</sequence>
<dbReference type="RefSeq" id="WP_023064015.1">
    <property type="nucleotide sequence ID" value="NZ_AUZM01000001.1"/>
</dbReference>
<evidence type="ECO:0000313" key="3">
    <source>
        <dbReference type="Proteomes" id="UP000017127"/>
    </source>
</evidence>
<dbReference type="InterPro" id="IPR001173">
    <property type="entry name" value="Glyco_trans_2-like"/>
</dbReference>
<keyword evidence="2" id="KW-0808">Transferase</keyword>
<dbReference type="PANTHER" id="PTHR43685">
    <property type="entry name" value="GLYCOSYLTRANSFERASE"/>
    <property type="match status" value="1"/>
</dbReference>
<dbReference type="EMBL" id="AUZM01000001">
    <property type="protein sequence ID" value="ERT09954.1"/>
    <property type="molecule type" value="Genomic_DNA"/>
</dbReference>
<comment type="caution">
    <text evidence="2">The sequence shown here is derived from an EMBL/GenBank/DDBJ whole genome shotgun (WGS) entry which is preliminary data.</text>
</comment>
<evidence type="ECO:0000313" key="2">
    <source>
        <dbReference type="EMBL" id="ERT09954.1"/>
    </source>
</evidence>
<dbReference type="OrthoDB" id="440232at2"/>
<dbReference type="AlphaFoldDB" id="U7QPR7"/>
<protein>
    <submittedName>
        <fullName evidence="2">Glycosyl transferase 2 family protein</fullName>
    </submittedName>
</protein>
<keyword evidence="3" id="KW-1185">Reference proteome</keyword>
<dbReference type="Pfam" id="PF00535">
    <property type="entry name" value="Glycos_transf_2"/>
    <property type="match status" value="1"/>
</dbReference>